<feature type="region of interest" description="Disordered" evidence="1">
    <location>
        <begin position="217"/>
        <end position="284"/>
    </location>
</feature>
<reference evidence="3" key="1">
    <citation type="journal article" date="2014" name="Proc. Natl. Acad. Sci. U.S.A.">
        <title>Extensive sampling of basidiomycete genomes demonstrates inadequacy of the white-rot/brown-rot paradigm for wood decay fungi.</title>
        <authorList>
            <person name="Riley R."/>
            <person name="Salamov A.A."/>
            <person name="Brown D.W."/>
            <person name="Nagy L.G."/>
            <person name="Floudas D."/>
            <person name="Held B.W."/>
            <person name="Levasseur A."/>
            <person name="Lombard V."/>
            <person name="Morin E."/>
            <person name="Otillar R."/>
            <person name="Lindquist E.A."/>
            <person name="Sun H."/>
            <person name="LaButti K.M."/>
            <person name="Schmutz J."/>
            <person name="Jabbour D."/>
            <person name="Luo H."/>
            <person name="Baker S.E."/>
            <person name="Pisabarro A.G."/>
            <person name="Walton J.D."/>
            <person name="Blanchette R.A."/>
            <person name="Henrissat B."/>
            <person name="Martin F."/>
            <person name="Cullen D."/>
            <person name="Hibbett D.S."/>
            <person name="Grigoriev I.V."/>
        </authorList>
    </citation>
    <scope>NUCLEOTIDE SEQUENCE [LARGE SCALE GENOMIC DNA]</scope>
    <source>
        <strain evidence="3">FD-172 SS1</strain>
    </source>
</reference>
<feature type="compositionally biased region" description="Basic residues" evidence="1">
    <location>
        <begin position="254"/>
        <end position="268"/>
    </location>
</feature>
<protein>
    <submittedName>
        <fullName evidence="2">Uncharacterized protein</fullName>
    </submittedName>
</protein>
<accession>A0A067MUX5</accession>
<dbReference type="AlphaFoldDB" id="A0A067MUX5"/>
<evidence type="ECO:0000313" key="3">
    <source>
        <dbReference type="Proteomes" id="UP000027195"/>
    </source>
</evidence>
<dbReference type="STRING" id="930990.A0A067MUX5"/>
<dbReference type="EMBL" id="KL198033">
    <property type="protein sequence ID" value="KDQ15331.1"/>
    <property type="molecule type" value="Genomic_DNA"/>
</dbReference>
<feature type="region of interest" description="Disordered" evidence="1">
    <location>
        <begin position="1"/>
        <end position="20"/>
    </location>
</feature>
<keyword evidence="3" id="KW-1185">Reference proteome</keyword>
<dbReference type="InParanoid" id="A0A067MUX5"/>
<dbReference type="Proteomes" id="UP000027195">
    <property type="component" value="Unassembled WGS sequence"/>
</dbReference>
<name>A0A067MUX5_BOTB1</name>
<sequence length="301" mass="33408">MPLPPSPQTTTPSRPASTAAVARDIRPNSTPLHNASLAAGDGYNRTLAKTEDILRNDLSQNTVRVPMTQFVDWFLRAKLNEEKLEALLSRPEVVQEFDKLNDVKLEPQMYKPTHFIVNAILDFAYDATNFLEAPTYTFRLKYVDSHNRAIKGADGTAIARRFPDGLLVAEEQAYRFGEWKELSSQARKNDPEGRIPWSGVLSPFEIKTEALNQKSAASSLRKTALSSKRGSHGSRALKRERRPDPRASPILSLKSKRPRRLGLSRKPKSSQSGPPCPTGSLEATSPNYAPSLAIALMWSVS</sequence>
<organism evidence="2 3">
    <name type="scientific">Botryobasidium botryosum (strain FD-172 SS1)</name>
    <dbReference type="NCBI Taxonomy" id="930990"/>
    <lineage>
        <taxon>Eukaryota</taxon>
        <taxon>Fungi</taxon>
        <taxon>Dikarya</taxon>
        <taxon>Basidiomycota</taxon>
        <taxon>Agaricomycotina</taxon>
        <taxon>Agaricomycetes</taxon>
        <taxon>Cantharellales</taxon>
        <taxon>Botryobasidiaceae</taxon>
        <taxon>Botryobasidium</taxon>
    </lineage>
</organism>
<dbReference type="HOGENOM" id="CLU_924355_0_0_1"/>
<feature type="compositionally biased region" description="Basic residues" evidence="1">
    <location>
        <begin position="229"/>
        <end position="240"/>
    </location>
</feature>
<proteinExistence type="predicted"/>
<evidence type="ECO:0000256" key="1">
    <source>
        <dbReference type="SAM" id="MobiDB-lite"/>
    </source>
</evidence>
<gene>
    <name evidence="2" type="ORF">BOTBODRAFT_298484</name>
</gene>
<feature type="compositionally biased region" description="Low complexity" evidence="1">
    <location>
        <begin position="8"/>
        <end position="20"/>
    </location>
</feature>
<feature type="compositionally biased region" description="Polar residues" evidence="1">
    <location>
        <begin position="217"/>
        <end position="228"/>
    </location>
</feature>
<evidence type="ECO:0000313" key="2">
    <source>
        <dbReference type="EMBL" id="KDQ15331.1"/>
    </source>
</evidence>